<dbReference type="AlphaFoldDB" id="A0AAN8MGI1"/>
<name>A0AAN8MGI1_9PEZI</name>
<accession>A0AAN8MGI1</accession>
<protein>
    <submittedName>
        <fullName evidence="1">Uncharacterized protein</fullName>
    </submittedName>
</protein>
<keyword evidence="2" id="KW-1185">Reference proteome</keyword>
<organism evidence="1 2">
    <name type="scientific">Orbilia javanica</name>
    <dbReference type="NCBI Taxonomy" id="47235"/>
    <lineage>
        <taxon>Eukaryota</taxon>
        <taxon>Fungi</taxon>
        <taxon>Dikarya</taxon>
        <taxon>Ascomycota</taxon>
        <taxon>Pezizomycotina</taxon>
        <taxon>Orbiliomycetes</taxon>
        <taxon>Orbiliales</taxon>
        <taxon>Orbiliaceae</taxon>
        <taxon>Orbilia</taxon>
    </lineage>
</organism>
<proteinExistence type="predicted"/>
<evidence type="ECO:0000313" key="1">
    <source>
        <dbReference type="EMBL" id="KAK6333064.1"/>
    </source>
</evidence>
<dbReference type="EMBL" id="JAVHNR010000009">
    <property type="protein sequence ID" value="KAK6333064.1"/>
    <property type="molecule type" value="Genomic_DNA"/>
</dbReference>
<comment type="caution">
    <text evidence="1">The sequence shown here is derived from an EMBL/GenBank/DDBJ whole genome shotgun (WGS) entry which is preliminary data.</text>
</comment>
<dbReference type="Proteomes" id="UP001313282">
    <property type="component" value="Unassembled WGS sequence"/>
</dbReference>
<sequence length="317" mass="35498">MRFLRNRGCLVVGVVSQFAIFGSVLGVANVPKELFDALLAQPGTKSAFSDVGNALGELVRGVLSDTGTGGQTLPALVDRFTTKIKITAETIMKIPADDVEKYGFPTPDRAKAAAAALMQYRAYIIELPQTPVLPDFLNQPVPILRDFWNPDDKTPEEYSVTKPAQIFPMLEKLARYVDIRDVEYDNYRAIIQWFFAVRYDAVNETEDLDLDFYDQFLDGIRALNSNIHDVLQQYVNIWFEISSKFTLGGGLDSTFYEDQRALQAYLETRSTELKTIMAGFWRTSGFIGMVRIYEPYVEPPKKEKKGGKGGKGAPAST</sequence>
<gene>
    <name evidence="1" type="ORF">TWF718_010888</name>
</gene>
<reference evidence="1 2" key="1">
    <citation type="submission" date="2019-10" db="EMBL/GenBank/DDBJ databases">
        <authorList>
            <person name="Palmer J.M."/>
        </authorList>
    </citation>
    <scope>NUCLEOTIDE SEQUENCE [LARGE SCALE GENOMIC DNA]</scope>
    <source>
        <strain evidence="1 2">TWF718</strain>
    </source>
</reference>
<evidence type="ECO:0000313" key="2">
    <source>
        <dbReference type="Proteomes" id="UP001313282"/>
    </source>
</evidence>